<evidence type="ECO:0000313" key="1">
    <source>
        <dbReference type="EMBL" id="THG50158.1"/>
    </source>
</evidence>
<dbReference type="EMBL" id="SSTG01000072">
    <property type="protein sequence ID" value="THG50158.1"/>
    <property type="molecule type" value="Genomic_DNA"/>
</dbReference>
<sequence length="187" mass="22489">MISLSDGTKKRGVLIKSWFTIGKLNREFLMKLSDGSEKWFNSSEVDSIVFIHNNEKWAAHDIKNERWFMKCGPSTDNAEILTYYMYAPLASEIRRPILSDLRFTHAIRIKEDSEIYPFYYQMFWGFKLKFIKKSLERKYPGLIKYIESYFKQNKELKNSLYQHPELFLQVYEDFLKKDEEQLCNNNM</sequence>
<evidence type="ECO:0000313" key="2">
    <source>
        <dbReference type="Proteomes" id="UP000305401"/>
    </source>
</evidence>
<dbReference type="Proteomes" id="UP000305401">
    <property type="component" value="Unassembled WGS sequence"/>
</dbReference>
<protein>
    <submittedName>
        <fullName evidence="1">Uncharacterized protein</fullName>
    </submittedName>
</protein>
<gene>
    <name evidence="1" type="ORF">E5990_06635</name>
</gene>
<accession>A0AC61S5B5</accession>
<proteinExistence type="predicted"/>
<organism evidence="1 2">
    <name type="scientific">Muribaculum caecicola</name>
    <dbReference type="NCBI Taxonomy" id="3038144"/>
    <lineage>
        <taxon>Bacteria</taxon>
        <taxon>Pseudomonadati</taxon>
        <taxon>Bacteroidota</taxon>
        <taxon>Bacteroidia</taxon>
        <taxon>Bacteroidales</taxon>
        <taxon>Muribaculaceae</taxon>
        <taxon>Muribaculum</taxon>
    </lineage>
</organism>
<keyword evidence="2" id="KW-1185">Reference proteome</keyword>
<comment type="caution">
    <text evidence="1">The sequence shown here is derived from an EMBL/GenBank/DDBJ whole genome shotgun (WGS) entry which is preliminary data.</text>
</comment>
<name>A0AC61S5B5_9BACT</name>
<reference evidence="1" key="1">
    <citation type="submission" date="2019-04" db="EMBL/GenBank/DDBJ databases">
        <title>Microbes associate with the intestines of laboratory mice.</title>
        <authorList>
            <person name="Navarre W."/>
            <person name="Wong E."/>
            <person name="Huang K.C."/>
            <person name="Tropini C."/>
            <person name="Ng K."/>
            <person name="Yu B."/>
        </authorList>
    </citation>
    <scope>NUCLEOTIDE SEQUENCE</scope>
    <source>
        <strain evidence="1">NM86_A22</strain>
    </source>
</reference>